<keyword evidence="7" id="KW-1185">Reference proteome</keyword>
<evidence type="ECO:0000256" key="3">
    <source>
        <dbReference type="PROSITE-ProRule" id="PRU00221"/>
    </source>
</evidence>
<keyword evidence="1 3" id="KW-0853">WD repeat</keyword>
<dbReference type="Pfam" id="PF00400">
    <property type="entry name" value="WD40"/>
    <property type="match status" value="3"/>
</dbReference>
<dbReference type="OrthoDB" id="538223at2759"/>
<feature type="compositionally biased region" description="Polar residues" evidence="4">
    <location>
        <begin position="66"/>
        <end position="80"/>
    </location>
</feature>
<feature type="region of interest" description="Disordered" evidence="4">
    <location>
        <begin position="430"/>
        <end position="449"/>
    </location>
</feature>
<feature type="repeat" description="WD" evidence="3">
    <location>
        <begin position="1025"/>
        <end position="1057"/>
    </location>
</feature>
<dbReference type="InterPro" id="IPR031359">
    <property type="entry name" value="NACHT_N"/>
</dbReference>
<feature type="region of interest" description="Disordered" evidence="4">
    <location>
        <begin position="1"/>
        <end position="152"/>
    </location>
</feature>
<reference evidence="6 7" key="1">
    <citation type="submission" date="2015-09" db="EMBL/GenBank/DDBJ databases">
        <title>Draft genome of a European isolate of the apple canker pathogen Neonectria ditissima.</title>
        <authorList>
            <person name="Gomez-Cortecero A."/>
            <person name="Harrison R.J."/>
            <person name="Armitage A.D."/>
        </authorList>
    </citation>
    <scope>NUCLEOTIDE SEQUENCE [LARGE SCALE GENOMIC DNA]</scope>
    <source>
        <strain evidence="6 7">R09/05</strain>
    </source>
</reference>
<comment type="caution">
    <text evidence="6">The sequence shown here is derived from an EMBL/GenBank/DDBJ whole genome shotgun (WGS) entry which is preliminary data.</text>
</comment>
<accession>A0A0P7BR89</accession>
<dbReference type="Pfam" id="PF24883">
    <property type="entry name" value="NPHP3_N"/>
    <property type="match status" value="1"/>
</dbReference>
<dbReference type="Gene3D" id="3.40.50.300">
    <property type="entry name" value="P-loop containing nucleotide triphosphate hydrolases"/>
    <property type="match status" value="1"/>
</dbReference>
<dbReference type="InterPro" id="IPR019775">
    <property type="entry name" value="WD40_repeat_CS"/>
</dbReference>
<dbReference type="InterPro" id="IPR056884">
    <property type="entry name" value="NPHP3-like_N"/>
</dbReference>
<gene>
    <name evidence="6" type="ORF">AK830_g2599</name>
</gene>
<dbReference type="PROSITE" id="PS50837">
    <property type="entry name" value="NACHT"/>
    <property type="match status" value="1"/>
</dbReference>
<dbReference type="Proteomes" id="UP000050424">
    <property type="component" value="Unassembled WGS sequence"/>
</dbReference>
<dbReference type="PANTHER" id="PTHR10039">
    <property type="entry name" value="AMELOGENIN"/>
    <property type="match status" value="1"/>
</dbReference>
<keyword evidence="2" id="KW-0677">Repeat</keyword>
<dbReference type="PROSITE" id="PS50294">
    <property type="entry name" value="WD_REPEATS_REGION"/>
    <property type="match status" value="1"/>
</dbReference>
<dbReference type="PROSITE" id="PS50082">
    <property type="entry name" value="WD_REPEATS_2"/>
    <property type="match status" value="2"/>
</dbReference>
<evidence type="ECO:0000313" key="7">
    <source>
        <dbReference type="Proteomes" id="UP000050424"/>
    </source>
</evidence>
<evidence type="ECO:0000256" key="1">
    <source>
        <dbReference type="ARBA" id="ARBA00022574"/>
    </source>
</evidence>
<feature type="compositionally biased region" description="Polar residues" evidence="4">
    <location>
        <begin position="122"/>
        <end position="137"/>
    </location>
</feature>
<evidence type="ECO:0000256" key="2">
    <source>
        <dbReference type="ARBA" id="ARBA00022737"/>
    </source>
</evidence>
<dbReference type="SUPFAM" id="SSF52540">
    <property type="entry name" value="P-loop containing nucleoside triphosphate hydrolases"/>
    <property type="match status" value="1"/>
</dbReference>
<evidence type="ECO:0000259" key="5">
    <source>
        <dbReference type="PROSITE" id="PS50837"/>
    </source>
</evidence>
<dbReference type="PROSITE" id="PS00678">
    <property type="entry name" value="WD_REPEATS_1"/>
    <property type="match status" value="1"/>
</dbReference>
<dbReference type="SUPFAM" id="SSF50998">
    <property type="entry name" value="Quinoprotein alcohol dehydrogenase-like"/>
    <property type="match status" value="1"/>
</dbReference>
<dbReference type="InterPro" id="IPR015943">
    <property type="entry name" value="WD40/YVTN_repeat-like_dom_sf"/>
</dbReference>
<dbReference type="Pfam" id="PF17100">
    <property type="entry name" value="NACHT_N"/>
    <property type="match status" value="1"/>
</dbReference>
<feature type="repeat" description="WD" evidence="3">
    <location>
        <begin position="1193"/>
        <end position="1234"/>
    </location>
</feature>
<feature type="compositionally biased region" description="Polar residues" evidence="4">
    <location>
        <begin position="95"/>
        <end position="115"/>
    </location>
</feature>
<dbReference type="InterPro" id="IPR011047">
    <property type="entry name" value="Quinoprotein_ADH-like_sf"/>
</dbReference>
<dbReference type="InterPro" id="IPR007111">
    <property type="entry name" value="NACHT_NTPase"/>
</dbReference>
<organism evidence="6 7">
    <name type="scientific">Neonectria ditissima</name>
    <dbReference type="NCBI Taxonomy" id="78410"/>
    <lineage>
        <taxon>Eukaryota</taxon>
        <taxon>Fungi</taxon>
        <taxon>Dikarya</taxon>
        <taxon>Ascomycota</taxon>
        <taxon>Pezizomycotina</taxon>
        <taxon>Sordariomycetes</taxon>
        <taxon>Hypocreomycetidae</taxon>
        <taxon>Hypocreales</taxon>
        <taxon>Nectriaceae</taxon>
        <taxon>Neonectria</taxon>
    </lineage>
</organism>
<dbReference type="Gene3D" id="2.130.10.10">
    <property type="entry name" value="YVTN repeat-like/Quinoprotein amine dehydrogenase"/>
    <property type="match status" value="4"/>
</dbReference>
<dbReference type="SUPFAM" id="SSF82171">
    <property type="entry name" value="DPP6 N-terminal domain-like"/>
    <property type="match status" value="1"/>
</dbReference>
<dbReference type="InterPro" id="IPR001680">
    <property type="entry name" value="WD40_rpt"/>
</dbReference>
<proteinExistence type="predicted"/>
<name>A0A0P7BR89_9HYPO</name>
<evidence type="ECO:0000256" key="4">
    <source>
        <dbReference type="SAM" id="MobiDB-lite"/>
    </source>
</evidence>
<sequence>MERFCSRLCSRRRRKSVSPSSGIIQASPSNDVLPPFEQSPADLATLRPGLIPPPFEQSPADPATLRSGSISPPSDQSTADLATLRPGLIPPPSDQSPIVVTTPRTASIPTPSDQSPADAATPQPSSVLLPSVQSQAVPTAPQASSIQSPSVQSQIELVAPQPTLNPGPPMLSDLHSPVPASVEEIRHQIWNEAYDELKLDEPSVIEAYEKILSAQLAERANPGLLADGNIIGQDAGARQAQMKELVDIGLHKTEKASKTKEKINEGMQSIKNIHNLISTAVKAEPIAAVAWVGVTTFMEVIANPVSEPGLNREGIQYVLDQTEWYWSLAERLLYPNKMDESMARLQSLLKVHVVKLYKALLLYQIQSVCMYHKHWAAVIMKDVVKLHDWQGKFDGIKTQESSLRDHLELYSSEVVKYHINHIAKDTAEFRENEAKKQEDEAKSQEDEANKRCLSDLKIVNPERDKRNIEKMKGTPLPEVYQWIFKHDDFQRFRASPEARLLWITGNPGKGKTMLLCGIIDELKKQSSVPISYFFCQAALDHRRDATSVLRGIIWLLCIKNPTLISYVRESYDPSEGIELINDLDYLEGVLTKMLNDVCLRDGFILVDALDECSDDSRGDLIDLITKFSTSSSAKWIVSSRNLWPVERELQAAQQIRLSLELNNDTISQAVKVFIRCKVYELQHYSQERKEVVLDDLLLKASDTFLWVALVCKHLAKDQDHALTRILSSIPAGLTELYRRMLSQVLDQTCEEICKRVLATACLAYRPVTVDELGALVASDEGFSQRQLENIIGECGSFLTVQDSLVYFVHQSAREFLMDKAKHVIFPLGTQHHHRLIFHGSLNAMKVLKRDMYDVQSPGALIEAISRPEPDPLSSLGYPCLYWVDHLKDIGDERGPSDDEAIGEFISKRFLYWLEALSLQRKMPEGTKALRTLSRLMKNVESTSVHGLKDLVEDARRFVHSHANMIVTAPLQTYASALVFSPTGSLIRKLFEEEEPDWIMMKPKVGRAWESSAQVLEGGGQFSNYSIAFSNDGLLLASSSMNGQVKIWDVASRHCIRTLDFDDTSTFVSSTSVPLYNLTVAFSEDDRPLVACASAGSIYRWDNDTGECTRTSLKDFDIATANLFFFSPGAKLLASTSIYGHLGIWNVADGCRIRMFSTLASTVAFSADGRQLATGFGRKVKIWDVEDWTCVWELQGHTQDVQSLAFVAEGTPWLTSSSSSEVKFWDLTKGICSHQVYLQSDPSPPIISSVSLGSGRSLAFASRYTISVLNDEGRHVLSFDKQFQILQLAFSNSAGRKVLASLAEEAIWLWELEDYSIIPRPKLMSLPENPEEHRYVGISPHSKWVASETAGNLEIWNTANGNRTLQLENPGSFAFSPNDEWFMTRRDSGLAFLRNATTGARIEAFDDVSQWVFSEDSRFLAIARNNSTVDIWDMASKSFIQSLKSKVVELTFPTDSHHVAPSITQEREIRICELRFSFDNRHLAICSSKYEDRWIEVWDVNTTIPMQKDKRRADTPIFSLDCDRDTTSQSARADLATAVEPCDTFTPRCIWKLKHYCNSLAISSDFRWLATYQIFGLRIWNLKTGALVHKVQIDLGLICFSWALSDRHLAIACPELLLLWDFRTGACIWNKTAPNSSDSLKFDNSFDSLLSSSRGILDLNTATENTKQIGLEDGLTYRGCGLSRDGEKVMNYSYAFVKTFLSYPTNTRQTLAVGE</sequence>
<dbReference type="SMART" id="SM00320">
    <property type="entry name" value="WD40"/>
    <property type="match status" value="10"/>
</dbReference>
<dbReference type="InterPro" id="IPR027417">
    <property type="entry name" value="P-loop_NTPase"/>
</dbReference>
<feature type="compositionally biased region" description="Low complexity" evidence="4">
    <location>
        <begin position="140"/>
        <end position="152"/>
    </location>
</feature>
<dbReference type="STRING" id="78410.A0A0P7BR89"/>
<evidence type="ECO:0000313" key="6">
    <source>
        <dbReference type="EMBL" id="KPM43943.1"/>
    </source>
</evidence>
<dbReference type="EMBL" id="LKCW01000025">
    <property type="protein sequence ID" value="KPM43943.1"/>
    <property type="molecule type" value="Genomic_DNA"/>
</dbReference>
<feature type="domain" description="NACHT" evidence="5">
    <location>
        <begin position="499"/>
        <end position="640"/>
    </location>
</feature>
<dbReference type="InterPro" id="IPR054471">
    <property type="entry name" value="GPIID_WHD"/>
</dbReference>
<protein>
    <submittedName>
        <fullName evidence="6">Vegetative incompatibility protein HET-E-1</fullName>
    </submittedName>
</protein>
<dbReference type="Pfam" id="PF22939">
    <property type="entry name" value="WHD_GPIID"/>
    <property type="match status" value="1"/>
</dbReference>